<dbReference type="EMBL" id="JAJGMW010000011">
    <property type="protein sequence ID" value="MCC4213057.1"/>
    <property type="molecule type" value="Genomic_DNA"/>
</dbReference>
<dbReference type="InterPro" id="IPR009339">
    <property type="entry name" value="DUF998"/>
</dbReference>
<keyword evidence="1" id="KW-0812">Transmembrane</keyword>
<evidence type="ECO:0000256" key="1">
    <source>
        <dbReference type="SAM" id="Phobius"/>
    </source>
</evidence>
<feature type="transmembrane region" description="Helical" evidence="1">
    <location>
        <begin position="7"/>
        <end position="27"/>
    </location>
</feature>
<reference evidence="2 3" key="1">
    <citation type="submission" date="2021-11" db="EMBL/GenBank/DDBJ databases">
        <title>Seasonal and diel survey of microbial diversity of the Tyrrhenian coast.</title>
        <authorList>
            <person name="Gattoni G."/>
            <person name="Corral P."/>
        </authorList>
    </citation>
    <scope>NUCLEOTIDE SEQUENCE [LARGE SCALE GENOMIC DNA]</scope>
    <source>
        <strain evidence="2 3">Mr9</strain>
    </source>
</reference>
<evidence type="ECO:0000313" key="3">
    <source>
        <dbReference type="Proteomes" id="UP001197770"/>
    </source>
</evidence>
<proteinExistence type="predicted"/>
<accession>A0ABS8GSW3</accession>
<feature type="transmembrane region" description="Helical" evidence="1">
    <location>
        <begin position="113"/>
        <end position="132"/>
    </location>
</feature>
<keyword evidence="3" id="KW-1185">Reference proteome</keyword>
<gene>
    <name evidence="2" type="ORF">LLW17_10030</name>
</gene>
<organism evidence="2 3">
    <name type="scientific">Leeuwenhoekiella parthenopeia</name>
    <dbReference type="NCBI Taxonomy" id="2890320"/>
    <lineage>
        <taxon>Bacteria</taxon>
        <taxon>Pseudomonadati</taxon>
        <taxon>Bacteroidota</taxon>
        <taxon>Flavobacteriia</taxon>
        <taxon>Flavobacteriales</taxon>
        <taxon>Flavobacteriaceae</taxon>
        <taxon>Leeuwenhoekiella</taxon>
    </lineage>
</organism>
<name>A0ABS8GSW3_9FLAO</name>
<dbReference type="RefSeq" id="WP_228230123.1">
    <property type="nucleotide sequence ID" value="NZ_JAJGMW010000011.1"/>
</dbReference>
<feature type="transmembrane region" description="Helical" evidence="1">
    <location>
        <begin position="177"/>
        <end position="195"/>
    </location>
</feature>
<feature type="transmembrane region" description="Helical" evidence="1">
    <location>
        <begin position="152"/>
        <end position="171"/>
    </location>
</feature>
<protein>
    <submittedName>
        <fullName evidence="2">DUF998 domain-containing protein</fullName>
    </submittedName>
</protein>
<feature type="transmembrane region" description="Helical" evidence="1">
    <location>
        <begin position="83"/>
        <end position="101"/>
    </location>
</feature>
<comment type="caution">
    <text evidence="2">The sequence shown here is derived from an EMBL/GenBank/DDBJ whole genome shotgun (WGS) entry which is preliminary data.</text>
</comment>
<sequence length="206" mass="23253">MTNKSYGIIGIVAPILFCITYIVMSSIRSEYSMLTKAISELGSVDAPNKHIWNFIGYFLTGILIAFYSIGLYKNVTVTKSSQLPLYGILLSGIFMSISGIFAGDFDNPQSTTMVIHTIGSIGSYIFFLIGAFTYPKVMSQTEYWISAKKPTLLFTLLTIVFGTWFIAFPNIPALGQRIVFLFYFLWIFYTGIKLYRQPEKARLIVE</sequence>
<dbReference type="Pfam" id="PF06197">
    <property type="entry name" value="DUF998"/>
    <property type="match status" value="1"/>
</dbReference>
<evidence type="ECO:0000313" key="2">
    <source>
        <dbReference type="EMBL" id="MCC4213057.1"/>
    </source>
</evidence>
<keyword evidence="1" id="KW-1133">Transmembrane helix</keyword>
<keyword evidence="1" id="KW-0472">Membrane</keyword>
<dbReference type="Proteomes" id="UP001197770">
    <property type="component" value="Unassembled WGS sequence"/>
</dbReference>
<feature type="transmembrane region" description="Helical" evidence="1">
    <location>
        <begin position="51"/>
        <end position="71"/>
    </location>
</feature>